<gene>
    <name evidence="1" type="ORF">LSTR_LSTR000117</name>
</gene>
<dbReference type="OrthoDB" id="10037790at2759"/>
<dbReference type="InParanoid" id="A0A482X6R5"/>
<dbReference type="Proteomes" id="UP000291343">
    <property type="component" value="Unassembled WGS sequence"/>
</dbReference>
<keyword evidence="2" id="KW-1185">Reference proteome</keyword>
<dbReference type="AlphaFoldDB" id="A0A482X6R5"/>
<dbReference type="STRING" id="195883.A0A482X6R5"/>
<dbReference type="InterPro" id="IPR014807">
    <property type="entry name" value="Coa1"/>
</dbReference>
<dbReference type="FunCoup" id="A0A482X6R5">
    <property type="interactions" value="83"/>
</dbReference>
<dbReference type="PANTHER" id="PTHR47148:SF1">
    <property type="entry name" value="CYTOCHROME C OXIDASE ASSEMBLY FACTOR 1 HOMOLOG"/>
    <property type="match status" value="1"/>
</dbReference>
<evidence type="ECO:0000313" key="1">
    <source>
        <dbReference type="EMBL" id="RZF41403.1"/>
    </source>
</evidence>
<reference evidence="1 2" key="1">
    <citation type="journal article" date="2017" name="Gigascience">
        <title>Genome sequence of the small brown planthopper, Laodelphax striatellus.</title>
        <authorList>
            <person name="Zhu J."/>
            <person name="Jiang F."/>
            <person name="Wang X."/>
            <person name="Yang P."/>
            <person name="Bao Y."/>
            <person name="Zhao W."/>
            <person name="Wang W."/>
            <person name="Lu H."/>
            <person name="Wang Q."/>
            <person name="Cui N."/>
            <person name="Li J."/>
            <person name="Chen X."/>
            <person name="Luo L."/>
            <person name="Yu J."/>
            <person name="Kang L."/>
            <person name="Cui F."/>
        </authorList>
    </citation>
    <scope>NUCLEOTIDE SEQUENCE [LARGE SCALE GENOMIC DNA]</scope>
    <source>
        <strain evidence="1">Lst14</strain>
    </source>
</reference>
<dbReference type="GO" id="GO:0033617">
    <property type="term" value="P:mitochondrial respiratory chain complex IV assembly"/>
    <property type="evidence" value="ECO:0007669"/>
    <property type="project" value="TreeGrafter"/>
</dbReference>
<protein>
    <recommendedName>
        <fullName evidence="3">Cytochrome oxidase complex assembly protein 1</fullName>
    </recommendedName>
</protein>
<evidence type="ECO:0008006" key="3">
    <source>
        <dbReference type="Google" id="ProtNLM"/>
    </source>
</evidence>
<dbReference type="EMBL" id="QKKF02016774">
    <property type="protein sequence ID" value="RZF41403.1"/>
    <property type="molecule type" value="Genomic_DNA"/>
</dbReference>
<name>A0A482X6R5_LAOST</name>
<comment type="caution">
    <text evidence="1">The sequence shown here is derived from an EMBL/GenBank/DDBJ whole genome shotgun (WGS) entry which is preliminary data.</text>
</comment>
<proteinExistence type="predicted"/>
<sequence length="141" mass="15774">MVQMMTLVKLTSICGFACVATMSSYQFYITKKAQERPYFKDAMEILRDHSAAKKLLGEPVQSGFVDALSGRSRGDESKVDLYVNVKGSKLKGELFINAISNEEGNWLLNRVELEMKDKAGGKVLIYDRNSTEDSSAHEILQ</sequence>
<dbReference type="PANTHER" id="PTHR47148">
    <property type="entry name" value="CYTOCHROME C OXIDASE ASSEMBLY FACTOR 1 HOMOLOG"/>
    <property type="match status" value="1"/>
</dbReference>
<dbReference type="Pfam" id="PF08695">
    <property type="entry name" value="Coa1"/>
    <property type="match status" value="1"/>
</dbReference>
<dbReference type="SMR" id="A0A482X6R5"/>
<dbReference type="GO" id="GO:0005743">
    <property type="term" value="C:mitochondrial inner membrane"/>
    <property type="evidence" value="ECO:0007669"/>
    <property type="project" value="TreeGrafter"/>
</dbReference>
<dbReference type="GO" id="GO:0032981">
    <property type="term" value="P:mitochondrial respiratory chain complex I assembly"/>
    <property type="evidence" value="ECO:0007669"/>
    <property type="project" value="TreeGrafter"/>
</dbReference>
<accession>A0A482X6R5</accession>
<evidence type="ECO:0000313" key="2">
    <source>
        <dbReference type="Proteomes" id="UP000291343"/>
    </source>
</evidence>
<organism evidence="1 2">
    <name type="scientific">Laodelphax striatellus</name>
    <name type="common">Small brown planthopper</name>
    <name type="synonym">Delphax striatella</name>
    <dbReference type="NCBI Taxonomy" id="195883"/>
    <lineage>
        <taxon>Eukaryota</taxon>
        <taxon>Metazoa</taxon>
        <taxon>Ecdysozoa</taxon>
        <taxon>Arthropoda</taxon>
        <taxon>Hexapoda</taxon>
        <taxon>Insecta</taxon>
        <taxon>Pterygota</taxon>
        <taxon>Neoptera</taxon>
        <taxon>Paraneoptera</taxon>
        <taxon>Hemiptera</taxon>
        <taxon>Auchenorrhyncha</taxon>
        <taxon>Fulgoroidea</taxon>
        <taxon>Delphacidae</taxon>
        <taxon>Criomorphinae</taxon>
        <taxon>Laodelphax</taxon>
    </lineage>
</organism>